<dbReference type="AlphaFoldDB" id="X1AZA5"/>
<keyword evidence="2" id="KW-0963">Cytoplasm</keyword>
<protein>
    <recommendedName>
        <fullName evidence="12">UvrA interaction domain-containing protein</fullName>
    </recommendedName>
</protein>
<feature type="non-terminal residue" evidence="11">
    <location>
        <position position="1"/>
    </location>
</feature>
<dbReference type="GO" id="GO:0006281">
    <property type="term" value="P:DNA repair"/>
    <property type="evidence" value="ECO:0007669"/>
    <property type="project" value="UniProtKB-KW"/>
</dbReference>
<organism evidence="11">
    <name type="scientific">marine sediment metagenome</name>
    <dbReference type="NCBI Taxonomy" id="412755"/>
    <lineage>
        <taxon>unclassified sequences</taxon>
        <taxon>metagenomes</taxon>
        <taxon>ecological metagenomes</taxon>
    </lineage>
</organism>
<proteinExistence type="predicted"/>
<dbReference type="EMBL" id="BART01014391">
    <property type="protein sequence ID" value="GAG88080.1"/>
    <property type="molecule type" value="Genomic_DNA"/>
</dbReference>
<evidence type="ECO:0008006" key="12">
    <source>
        <dbReference type="Google" id="ProtNLM"/>
    </source>
</evidence>
<keyword evidence="3" id="KW-0677">Repeat</keyword>
<evidence type="ECO:0000256" key="1">
    <source>
        <dbReference type="ARBA" id="ARBA00004496"/>
    </source>
</evidence>
<gene>
    <name evidence="11" type="ORF">S01H4_28746</name>
</gene>
<dbReference type="Gene3D" id="3.40.50.300">
    <property type="entry name" value="P-loop containing nucleotide triphosphate hydrolases"/>
    <property type="match status" value="1"/>
</dbReference>
<keyword evidence="5" id="KW-0227">DNA damage</keyword>
<evidence type="ECO:0000256" key="3">
    <source>
        <dbReference type="ARBA" id="ARBA00022737"/>
    </source>
</evidence>
<name>X1AZA5_9ZZZZ</name>
<accession>X1AZA5</accession>
<keyword evidence="8" id="KW-0267">Excision nuclease</keyword>
<evidence type="ECO:0000256" key="5">
    <source>
        <dbReference type="ARBA" id="ARBA00022763"/>
    </source>
</evidence>
<evidence type="ECO:0000256" key="8">
    <source>
        <dbReference type="ARBA" id="ARBA00022881"/>
    </source>
</evidence>
<keyword evidence="7" id="KW-0067">ATP-binding</keyword>
<dbReference type="PANTHER" id="PTHR43152">
    <property type="entry name" value="UVRABC SYSTEM PROTEIN A"/>
    <property type="match status" value="1"/>
</dbReference>
<dbReference type="InterPro" id="IPR027417">
    <property type="entry name" value="P-loop_NTPase"/>
</dbReference>
<reference evidence="11" key="1">
    <citation type="journal article" date="2014" name="Front. Microbiol.">
        <title>High frequency of phylogenetically diverse reductive dehalogenase-homologous genes in deep subseafloor sedimentary metagenomes.</title>
        <authorList>
            <person name="Kawai M."/>
            <person name="Futagami T."/>
            <person name="Toyoda A."/>
            <person name="Takaki Y."/>
            <person name="Nishi S."/>
            <person name="Hori S."/>
            <person name="Arai W."/>
            <person name="Tsubouchi T."/>
            <person name="Morono Y."/>
            <person name="Uchiyama I."/>
            <person name="Ito T."/>
            <person name="Fujiyama A."/>
            <person name="Inagaki F."/>
            <person name="Takami H."/>
        </authorList>
    </citation>
    <scope>NUCLEOTIDE SEQUENCE</scope>
    <source>
        <strain evidence="11">Expedition CK06-06</strain>
    </source>
</reference>
<keyword evidence="9" id="KW-0238">DNA-binding</keyword>
<evidence type="ECO:0000256" key="4">
    <source>
        <dbReference type="ARBA" id="ARBA00022741"/>
    </source>
</evidence>
<evidence type="ECO:0000313" key="11">
    <source>
        <dbReference type="EMBL" id="GAG88080.1"/>
    </source>
</evidence>
<keyword evidence="4" id="KW-0547">Nucleotide-binding</keyword>
<evidence type="ECO:0000256" key="9">
    <source>
        <dbReference type="ARBA" id="ARBA00023125"/>
    </source>
</evidence>
<dbReference type="PANTHER" id="PTHR43152:SF3">
    <property type="entry name" value="UVRABC SYSTEM PROTEIN A"/>
    <property type="match status" value="1"/>
</dbReference>
<sequence>INGLNIAELSELAVKDSIQFYNNLKLDKTKQIIVKEVLKEINERLSFLDNVGLDYIQLSRRSSTLSVGEAERIRLATQLGSSLVGVLYVLDEPSVGLHARDITRLITMLKKLRDLGNTVTYFAS</sequence>
<keyword evidence="6" id="KW-0228">DNA excision</keyword>
<evidence type="ECO:0000256" key="2">
    <source>
        <dbReference type="ARBA" id="ARBA00022490"/>
    </source>
</evidence>
<dbReference type="GO" id="GO:0005524">
    <property type="term" value="F:ATP binding"/>
    <property type="evidence" value="ECO:0007669"/>
    <property type="project" value="UniProtKB-KW"/>
</dbReference>
<comment type="subcellular location">
    <subcellularLocation>
        <location evidence="1">Cytoplasm</location>
    </subcellularLocation>
</comment>
<comment type="caution">
    <text evidence="11">The sequence shown here is derived from an EMBL/GenBank/DDBJ whole genome shotgun (WGS) entry which is preliminary data.</text>
</comment>
<dbReference type="SUPFAM" id="SSF52540">
    <property type="entry name" value="P-loop containing nucleoside triphosphate hydrolases"/>
    <property type="match status" value="1"/>
</dbReference>
<dbReference type="GO" id="GO:0005737">
    <property type="term" value="C:cytoplasm"/>
    <property type="evidence" value="ECO:0007669"/>
    <property type="project" value="UniProtKB-SubCell"/>
</dbReference>
<evidence type="ECO:0000256" key="7">
    <source>
        <dbReference type="ARBA" id="ARBA00022840"/>
    </source>
</evidence>
<evidence type="ECO:0000256" key="6">
    <source>
        <dbReference type="ARBA" id="ARBA00022769"/>
    </source>
</evidence>
<keyword evidence="10" id="KW-0234">DNA repair</keyword>
<dbReference type="GO" id="GO:0003677">
    <property type="term" value="F:DNA binding"/>
    <property type="evidence" value="ECO:0007669"/>
    <property type="project" value="UniProtKB-KW"/>
</dbReference>
<evidence type="ECO:0000256" key="10">
    <source>
        <dbReference type="ARBA" id="ARBA00023204"/>
    </source>
</evidence>
<dbReference type="GO" id="GO:0004518">
    <property type="term" value="F:nuclease activity"/>
    <property type="evidence" value="ECO:0007669"/>
    <property type="project" value="UniProtKB-KW"/>
</dbReference>